<dbReference type="PANTHER" id="PTHR48105">
    <property type="entry name" value="THIOREDOXIN REDUCTASE 1-RELATED-RELATED"/>
    <property type="match status" value="1"/>
</dbReference>
<comment type="catalytic activity">
    <reaction evidence="3">
        <text>[thioredoxin]-dithiol + NADP(+) = [thioredoxin]-disulfide + NADPH + H(+)</text>
        <dbReference type="Rhea" id="RHEA:20345"/>
        <dbReference type="Rhea" id="RHEA-COMP:10698"/>
        <dbReference type="Rhea" id="RHEA-COMP:10700"/>
        <dbReference type="ChEBI" id="CHEBI:15378"/>
        <dbReference type="ChEBI" id="CHEBI:29950"/>
        <dbReference type="ChEBI" id="CHEBI:50058"/>
        <dbReference type="ChEBI" id="CHEBI:57783"/>
        <dbReference type="ChEBI" id="CHEBI:58349"/>
        <dbReference type="EC" id="1.8.1.9"/>
    </reaction>
</comment>
<dbReference type="Proteomes" id="UP001501218">
    <property type="component" value="Unassembled WGS sequence"/>
</dbReference>
<dbReference type="InterPro" id="IPR036188">
    <property type="entry name" value="FAD/NAD-bd_sf"/>
</dbReference>
<evidence type="ECO:0000259" key="4">
    <source>
        <dbReference type="Pfam" id="PF07992"/>
    </source>
</evidence>
<dbReference type="EMBL" id="BAAARA010000010">
    <property type="protein sequence ID" value="GAA2354199.1"/>
    <property type="molecule type" value="Genomic_DNA"/>
</dbReference>
<evidence type="ECO:0000313" key="5">
    <source>
        <dbReference type="EMBL" id="GAA2354199.1"/>
    </source>
</evidence>
<keyword evidence="1" id="KW-0285">Flavoprotein</keyword>
<feature type="domain" description="FAD/NAD(P)-binding" evidence="4">
    <location>
        <begin position="9"/>
        <end position="289"/>
    </location>
</feature>
<evidence type="ECO:0000256" key="1">
    <source>
        <dbReference type="ARBA" id="ARBA00022630"/>
    </source>
</evidence>
<sequence length="334" mass="35586">MSKSQLTDYDVVVVGGGAAGLNAALVLARSRRAVLVIDSGRPRNAPAAHVHGFFSRDGTPPGELLAEGRREITGYGGHVLDAEVREVERGDERFRLRLDDGREVRARRVLLATGLADELPDVPGLAERWGRDVLHCPYCHGWEVRDEPIAVLGTGPMSPHQALLFRQWSDRITLLLDGIDRPTGEQAAKLAARGVQVIAEPVDRLEIADDRLRGVRLRSGRLVEASAVAVAPRMVARSEPAARLGLEPVPHPAGSHIPSEAGGRTSIPGVWVAGNLTDLKATVVAAAASGAESGAMINADLVEEDAERAVKEPFSAVAENRTCEVAMGNGRHGL</sequence>
<dbReference type="PRINTS" id="PR00368">
    <property type="entry name" value="FADPNR"/>
</dbReference>
<gene>
    <name evidence="5" type="ORF">GCM10009854_35350</name>
</gene>
<proteinExistence type="predicted"/>
<protein>
    <submittedName>
        <fullName evidence="5">NAD(P)/FAD-dependent oxidoreductase</fullName>
    </submittedName>
</protein>
<dbReference type="InterPro" id="IPR023753">
    <property type="entry name" value="FAD/NAD-binding_dom"/>
</dbReference>
<dbReference type="RefSeq" id="WP_344133567.1">
    <property type="nucleotide sequence ID" value="NZ_BAAARA010000010.1"/>
</dbReference>
<evidence type="ECO:0000256" key="2">
    <source>
        <dbReference type="ARBA" id="ARBA00023002"/>
    </source>
</evidence>
<organism evidence="5 6">
    <name type="scientific">Saccharopolyspora halophila</name>
    <dbReference type="NCBI Taxonomy" id="405551"/>
    <lineage>
        <taxon>Bacteria</taxon>
        <taxon>Bacillati</taxon>
        <taxon>Actinomycetota</taxon>
        <taxon>Actinomycetes</taxon>
        <taxon>Pseudonocardiales</taxon>
        <taxon>Pseudonocardiaceae</taxon>
        <taxon>Saccharopolyspora</taxon>
    </lineage>
</organism>
<keyword evidence="2" id="KW-0560">Oxidoreductase</keyword>
<evidence type="ECO:0000256" key="3">
    <source>
        <dbReference type="ARBA" id="ARBA00048132"/>
    </source>
</evidence>
<accession>A0ABN3GKU6</accession>
<comment type="caution">
    <text evidence="5">The sequence shown here is derived from an EMBL/GenBank/DDBJ whole genome shotgun (WGS) entry which is preliminary data.</text>
</comment>
<name>A0ABN3GKU6_9PSEU</name>
<reference evidence="5 6" key="1">
    <citation type="journal article" date="2019" name="Int. J. Syst. Evol. Microbiol.">
        <title>The Global Catalogue of Microorganisms (GCM) 10K type strain sequencing project: providing services to taxonomists for standard genome sequencing and annotation.</title>
        <authorList>
            <consortium name="The Broad Institute Genomics Platform"/>
            <consortium name="The Broad Institute Genome Sequencing Center for Infectious Disease"/>
            <person name="Wu L."/>
            <person name="Ma J."/>
        </authorList>
    </citation>
    <scope>NUCLEOTIDE SEQUENCE [LARGE SCALE GENOMIC DNA]</scope>
    <source>
        <strain evidence="5 6">JCM 16221</strain>
    </source>
</reference>
<dbReference type="SUPFAM" id="SSF51905">
    <property type="entry name" value="FAD/NAD(P)-binding domain"/>
    <property type="match status" value="1"/>
</dbReference>
<dbReference type="Pfam" id="PF07992">
    <property type="entry name" value="Pyr_redox_2"/>
    <property type="match status" value="1"/>
</dbReference>
<keyword evidence="6" id="KW-1185">Reference proteome</keyword>
<evidence type="ECO:0000313" key="6">
    <source>
        <dbReference type="Proteomes" id="UP001501218"/>
    </source>
</evidence>
<dbReference type="InterPro" id="IPR050097">
    <property type="entry name" value="Ferredoxin-NADP_redctase_2"/>
</dbReference>
<dbReference type="PRINTS" id="PR00469">
    <property type="entry name" value="PNDRDTASEII"/>
</dbReference>
<dbReference type="Gene3D" id="3.50.50.60">
    <property type="entry name" value="FAD/NAD(P)-binding domain"/>
    <property type="match status" value="2"/>
</dbReference>